<evidence type="ECO:0000313" key="2">
    <source>
        <dbReference type="EMBL" id="RXG22027.1"/>
    </source>
</evidence>
<protein>
    <recommendedName>
        <fullName evidence="1">DUF4296 domain-containing protein</fullName>
    </recommendedName>
</protein>
<dbReference type="Pfam" id="PF14129">
    <property type="entry name" value="DUF4296"/>
    <property type="match status" value="1"/>
</dbReference>
<organism evidence="2 3">
    <name type="scientific">Leeuwenhoekiella aequorea</name>
    <dbReference type="NCBI Taxonomy" id="283736"/>
    <lineage>
        <taxon>Bacteria</taxon>
        <taxon>Pseudomonadati</taxon>
        <taxon>Bacteroidota</taxon>
        <taxon>Flavobacteriia</taxon>
        <taxon>Flavobacteriales</taxon>
        <taxon>Flavobacteriaceae</taxon>
        <taxon>Leeuwenhoekiella</taxon>
    </lineage>
</organism>
<evidence type="ECO:0000259" key="1">
    <source>
        <dbReference type="Pfam" id="PF14129"/>
    </source>
</evidence>
<dbReference type="RefSeq" id="WP_128757929.1">
    <property type="nucleotide sequence ID" value="NZ_QOVM01000004.1"/>
</dbReference>
<dbReference type="AlphaFoldDB" id="A0A4Q0P5W3"/>
<keyword evidence="3" id="KW-1185">Reference proteome</keyword>
<dbReference type="Proteomes" id="UP000289238">
    <property type="component" value="Unassembled WGS sequence"/>
</dbReference>
<dbReference type="InterPro" id="IPR025381">
    <property type="entry name" value="DUF4296"/>
</dbReference>
<gene>
    <name evidence="2" type="ORF">DSM00_2091</name>
</gene>
<accession>A0A4Q0P5W3</accession>
<dbReference type="PROSITE" id="PS51257">
    <property type="entry name" value="PROKAR_LIPOPROTEIN"/>
    <property type="match status" value="1"/>
</dbReference>
<proteinExistence type="predicted"/>
<dbReference type="OrthoDB" id="1525222at2"/>
<dbReference type="EMBL" id="QOVM01000004">
    <property type="protein sequence ID" value="RXG22027.1"/>
    <property type="molecule type" value="Genomic_DNA"/>
</dbReference>
<sequence>MRLKGFLIVLILFVFVGCNEIQRPKKPDNFIKEDLMVDVLYDISLMRTLRTYNMNEMRSLGIVPDSLIYKKYNIDSLQFAESINYYSVNFNDYAALWEEVNKRLIAQRDKLQFNQNDEDSIRNAAEKIKGDSINRQAKSKDSLLMLEEAQDSILAPIGN</sequence>
<name>A0A4Q0P5W3_9FLAO</name>
<reference evidence="2 3" key="1">
    <citation type="submission" date="2018-07" db="EMBL/GenBank/DDBJ databases">
        <title>Leeuwenhoekiella genomics.</title>
        <authorList>
            <person name="Tahon G."/>
            <person name="Willems A."/>
        </authorList>
    </citation>
    <scope>NUCLEOTIDE SEQUENCE [LARGE SCALE GENOMIC DNA]</scope>
    <source>
        <strain evidence="2 3">LMG 22550</strain>
    </source>
</reference>
<feature type="domain" description="DUF4296" evidence="1">
    <location>
        <begin position="27"/>
        <end position="109"/>
    </location>
</feature>
<evidence type="ECO:0000313" key="3">
    <source>
        <dbReference type="Proteomes" id="UP000289238"/>
    </source>
</evidence>
<comment type="caution">
    <text evidence="2">The sequence shown here is derived from an EMBL/GenBank/DDBJ whole genome shotgun (WGS) entry which is preliminary data.</text>
</comment>